<reference evidence="2" key="1">
    <citation type="submission" date="2020-04" db="EMBL/GenBank/DDBJ databases">
        <authorList>
            <person name="Chiriac C."/>
            <person name="Salcher M."/>
            <person name="Ghai R."/>
            <person name="Kavagutti S V."/>
        </authorList>
    </citation>
    <scope>NUCLEOTIDE SEQUENCE</scope>
</reference>
<accession>A0A6J5NPQ7</accession>
<protein>
    <submittedName>
        <fullName evidence="2">Uncharacterized protein</fullName>
    </submittedName>
</protein>
<name>A0A6J5NPQ7_9CAUD</name>
<evidence type="ECO:0000313" key="3">
    <source>
        <dbReference type="EMBL" id="CAB4187396.1"/>
    </source>
</evidence>
<dbReference type="EMBL" id="LR796717">
    <property type="protein sequence ID" value="CAB4160752.1"/>
    <property type="molecule type" value="Genomic_DNA"/>
</dbReference>
<gene>
    <name evidence="3" type="ORF">UFOVP1161_38</name>
    <name evidence="1" type="ORF">UFOVP501_38</name>
    <name evidence="2" type="ORF">UFOVP762_13</name>
</gene>
<dbReference type="EMBL" id="LR797106">
    <property type="protein sequence ID" value="CAB4187396.1"/>
    <property type="molecule type" value="Genomic_DNA"/>
</dbReference>
<evidence type="ECO:0000313" key="1">
    <source>
        <dbReference type="EMBL" id="CAB4146544.1"/>
    </source>
</evidence>
<proteinExistence type="predicted"/>
<organism evidence="2">
    <name type="scientific">uncultured Caudovirales phage</name>
    <dbReference type="NCBI Taxonomy" id="2100421"/>
    <lineage>
        <taxon>Viruses</taxon>
        <taxon>Duplodnaviria</taxon>
        <taxon>Heunggongvirae</taxon>
        <taxon>Uroviricota</taxon>
        <taxon>Caudoviricetes</taxon>
        <taxon>Peduoviridae</taxon>
        <taxon>Maltschvirus</taxon>
        <taxon>Maltschvirus maltsch</taxon>
    </lineage>
</organism>
<sequence length="60" mass="6590">MVIYLRHSVHGSKVAIAEAEAEADEKNGWERYDAGALLTPVVSVNELAKPRGRPRKEMAA</sequence>
<evidence type="ECO:0000313" key="2">
    <source>
        <dbReference type="EMBL" id="CAB4160752.1"/>
    </source>
</evidence>
<dbReference type="EMBL" id="LR796469">
    <property type="protein sequence ID" value="CAB4146544.1"/>
    <property type="molecule type" value="Genomic_DNA"/>
</dbReference>